<evidence type="ECO:0008006" key="4">
    <source>
        <dbReference type="Google" id="ProtNLM"/>
    </source>
</evidence>
<sequence length="170" mass="19266">MFTDADMDRADWDFLQNGAVTLFWNPAVLGAAKEDLRQLGYEVAEVACDNGLPNFLMQLSEVLHWREQFGYGPWRGNLDALNDGFGEYPFANTGRSVLALEGFHGLVSIDRDFAHGVLDIIESRARYHLLLGKVLICLVQTDDNRYYCAPIGCRSANWNRREWLHAARGL</sequence>
<dbReference type="GeneID" id="46492912"/>
<evidence type="ECO:0000313" key="3">
    <source>
        <dbReference type="EMBL" id="BCE76080.1"/>
    </source>
</evidence>
<reference evidence="2" key="2">
    <citation type="submission" date="2020-05" db="EMBL/GenBank/DDBJ databases">
        <title>Complete genome sequence of Bradyrhizobium diazoefficiens XF6 isolated from soybean nodule.</title>
        <authorList>
            <person name="Noda R."/>
            <person name="Kakizaki K."/>
            <person name="Minamisawa K."/>
        </authorList>
    </citation>
    <scope>NUCLEOTIDE SEQUENCE</scope>
    <source>
        <strain evidence="2">XF6</strain>
    </source>
</reference>
<dbReference type="RefSeq" id="WP_011088656.1">
    <property type="nucleotide sequence ID" value="NZ_AJQI01000311.1"/>
</dbReference>
<dbReference type="EMBL" id="AP023097">
    <property type="protein sequence ID" value="BCE76080.1"/>
    <property type="molecule type" value="Genomic_DNA"/>
</dbReference>
<dbReference type="AlphaFoldDB" id="A0A810A817"/>
<dbReference type="EMBL" id="AP023095">
    <property type="protein sequence ID" value="BCE58778.1"/>
    <property type="molecule type" value="Genomic_DNA"/>
</dbReference>
<protein>
    <recommendedName>
        <fullName evidence="4">Barstar (barnase inhibitor) domain-containing protein</fullName>
    </recommendedName>
</protein>
<evidence type="ECO:0000313" key="1">
    <source>
        <dbReference type="EMBL" id="BCE58778.1"/>
    </source>
</evidence>
<reference evidence="3" key="3">
    <citation type="submission" date="2020-05" db="EMBL/GenBank/DDBJ databases">
        <title>Complete genome sequence of Bradyrhizobium diazoefficiens XF8 isolated from soybean nodule.</title>
        <authorList>
            <person name="Noda R."/>
            <person name="Kakizaki K."/>
            <person name="Minamisawa K."/>
        </authorList>
    </citation>
    <scope>NUCLEOTIDE SEQUENCE</scope>
    <source>
        <strain evidence="3">XF8</strain>
    </source>
</reference>
<organism evidence="1">
    <name type="scientific">Bradyrhizobium diazoefficiens</name>
    <dbReference type="NCBI Taxonomy" id="1355477"/>
    <lineage>
        <taxon>Bacteria</taxon>
        <taxon>Pseudomonadati</taxon>
        <taxon>Pseudomonadota</taxon>
        <taxon>Alphaproteobacteria</taxon>
        <taxon>Hyphomicrobiales</taxon>
        <taxon>Nitrobacteraceae</taxon>
        <taxon>Bradyrhizobium</taxon>
    </lineage>
</organism>
<dbReference type="EMBL" id="AP023096">
    <property type="protein sequence ID" value="BCE67457.1"/>
    <property type="molecule type" value="Genomic_DNA"/>
</dbReference>
<name>A0A810A817_9BRAD</name>
<proteinExistence type="predicted"/>
<reference evidence="1" key="1">
    <citation type="submission" date="2020-05" db="EMBL/GenBank/DDBJ databases">
        <title>Complete genome sequence of Bradyrhizobium diazoefficiens XF5 isolated from soybean nodule.</title>
        <authorList>
            <person name="Noda R."/>
            <person name="Kakizaki K."/>
            <person name="Minamisawa K."/>
        </authorList>
    </citation>
    <scope>NUCLEOTIDE SEQUENCE</scope>
    <source>
        <strain evidence="1">XF5</strain>
    </source>
</reference>
<gene>
    <name evidence="1" type="ORF">XF5B_62900</name>
    <name evidence="2" type="ORF">XF6B_62560</name>
    <name evidence="3" type="ORF">XF8B_61910</name>
</gene>
<accession>A0A810A817</accession>
<evidence type="ECO:0000313" key="2">
    <source>
        <dbReference type="EMBL" id="BCE67457.1"/>
    </source>
</evidence>